<gene>
    <name evidence="3" type="ORF">JT362_05515</name>
</gene>
<keyword evidence="2" id="KW-0732">Signal</keyword>
<dbReference type="SUPFAM" id="SSF110087">
    <property type="entry name" value="DR1885-like metal-binding protein"/>
    <property type="match status" value="1"/>
</dbReference>
<dbReference type="EMBL" id="JAFFZE010000006">
    <property type="protein sequence ID" value="MCT2582578.1"/>
    <property type="molecule type" value="Genomic_DNA"/>
</dbReference>
<proteinExistence type="predicted"/>
<dbReference type="Proteomes" id="UP001156441">
    <property type="component" value="Unassembled WGS sequence"/>
</dbReference>
<name>A0ABT2J3Z6_9PSEU</name>
<dbReference type="Gene3D" id="2.60.40.1890">
    <property type="entry name" value="PCu(A)C copper chaperone"/>
    <property type="match status" value="2"/>
</dbReference>
<feature type="compositionally biased region" description="Low complexity" evidence="1">
    <location>
        <begin position="124"/>
        <end position="149"/>
    </location>
</feature>
<protein>
    <recommendedName>
        <fullName evidence="5">Copper chaperone PCu(A)C</fullName>
    </recommendedName>
</protein>
<dbReference type="InterPro" id="IPR036182">
    <property type="entry name" value="PCuAC_sf"/>
</dbReference>
<feature type="chain" id="PRO_5047254610" description="Copper chaperone PCu(A)C" evidence="2">
    <location>
        <begin position="18"/>
        <end position="252"/>
    </location>
</feature>
<accession>A0ABT2J3Z6</accession>
<reference evidence="3 4" key="1">
    <citation type="submission" date="2021-02" db="EMBL/GenBank/DDBJ databases">
        <title>Actinophytocola xerophila sp. nov., isolated from soil of cotton cropping field.</title>
        <authorList>
            <person name="Huang R."/>
            <person name="Chen X."/>
            <person name="Ge X."/>
            <person name="Liu W."/>
        </authorList>
    </citation>
    <scope>NUCLEOTIDE SEQUENCE [LARGE SCALE GENOMIC DNA]</scope>
    <source>
        <strain evidence="3 4">S1-96</strain>
    </source>
</reference>
<evidence type="ECO:0000313" key="3">
    <source>
        <dbReference type="EMBL" id="MCT2582578.1"/>
    </source>
</evidence>
<keyword evidence="4" id="KW-1185">Reference proteome</keyword>
<evidence type="ECO:0000256" key="1">
    <source>
        <dbReference type="SAM" id="MobiDB-lite"/>
    </source>
</evidence>
<dbReference type="PROSITE" id="PS51257">
    <property type="entry name" value="PROKAR_LIPOPROTEIN"/>
    <property type="match status" value="1"/>
</dbReference>
<organism evidence="3 4">
    <name type="scientific">Actinophytocola gossypii</name>
    <dbReference type="NCBI Taxonomy" id="2812003"/>
    <lineage>
        <taxon>Bacteria</taxon>
        <taxon>Bacillati</taxon>
        <taxon>Actinomycetota</taxon>
        <taxon>Actinomycetes</taxon>
        <taxon>Pseudonocardiales</taxon>
        <taxon>Pseudonocardiaceae</taxon>
    </lineage>
</organism>
<feature type="region of interest" description="Disordered" evidence="1">
    <location>
        <begin position="120"/>
        <end position="192"/>
    </location>
</feature>
<evidence type="ECO:0008006" key="5">
    <source>
        <dbReference type="Google" id="ProtNLM"/>
    </source>
</evidence>
<dbReference type="RefSeq" id="WP_260189917.1">
    <property type="nucleotide sequence ID" value="NZ_JAFFZE010000006.1"/>
</dbReference>
<comment type="caution">
    <text evidence="3">The sequence shown here is derived from an EMBL/GenBank/DDBJ whole genome shotgun (WGS) entry which is preliminary data.</text>
</comment>
<sequence length="252" mass="25428">MLSRTTGPLRTILPAVAVGLAALLAGCGAGQVTQTDSMEPAVNGNRGDVGEIALRDVQLAHPDSDGYTEGEQAPLTLTIVNSGGEDDELVAVSSPAARDVALEGDTTLPGHNALRVVVPEEPVGETSAPSTTTGTSSPGGSSEPDSDTSVTNPSPPAETGDESAEPPPGSEAPPTLTDSPSDSEATETPTNLPDEVGVLSIVLLDLVQDLPAGKNVPVTFVFANAGEITIQLPIAPPATARHDPPATEDEAH</sequence>
<evidence type="ECO:0000313" key="4">
    <source>
        <dbReference type="Proteomes" id="UP001156441"/>
    </source>
</evidence>
<feature type="compositionally biased region" description="Polar residues" evidence="1">
    <location>
        <begin position="176"/>
        <end position="191"/>
    </location>
</feature>
<evidence type="ECO:0000256" key="2">
    <source>
        <dbReference type="SAM" id="SignalP"/>
    </source>
</evidence>
<feature type="signal peptide" evidence="2">
    <location>
        <begin position="1"/>
        <end position="17"/>
    </location>
</feature>